<dbReference type="CDD" id="cd03311">
    <property type="entry name" value="CIMS_C_terminal_like"/>
    <property type="match status" value="1"/>
</dbReference>
<dbReference type="InterPro" id="IPR002629">
    <property type="entry name" value="Met_Synth_C/arc"/>
</dbReference>
<keyword evidence="3" id="KW-1185">Reference proteome</keyword>
<reference evidence="2 3" key="1">
    <citation type="submission" date="2020-08" db="EMBL/GenBank/DDBJ databases">
        <title>Sequencing the genomes of 1000 actinobacteria strains.</title>
        <authorList>
            <person name="Klenk H.-P."/>
        </authorList>
    </citation>
    <scope>NUCLEOTIDE SEQUENCE [LARGE SCALE GENOMIC DNA]</scope>
    <source>
        <strain evidence="2 3">DSM 17294</strain>
    </source>
</reference>
<evidence type="ECO:0000313" key="3">
    <source>
        <dbReference type="Proteomes" id="UP000558997"/>
    </source>
</evidence>
<dbReference type="Proteomes" id="UP000558997">
    <property type="component" value="Unassembled WGS sequence"/>
</dbReference>
<name>A0A841DLK7_9ACTN</name>
<keyword evidence="2" id="KW-0808">Transferase</keyword>
<dbReference type="InterPro" id="IPR038071">
    <property type="entry name" value="UROD/MetE-like_sf"/>
</dbReference>
<dbReference type="EMBL" id="JACHNF010000001">
    <property type="protein sequence ID" value="MBB5978771.1"/>
    <property type="molecule type" value="Genomic_DNA"/>
</dbReference>
<feature type="domain" description="Cobalamin-independent methionine synthase MetE C-terminal/archaeal" evidence="1">
    <location>
        <begin position="10"/>
        <end position="362"/>
    </location>
</feature>
<sequence length="366" mass="40048">MPDLPKALHVGSLLRPPALLDARAAHAAGTLGPDELHRIEAESVRLALDVQRDAGIGVYTDGEYLRTDFMSHLTENTDGFVSQAPVLEWQDGDESQADNAILNLIGDRLAYRDRFTAREAALLAEHAPGPYKVSMPEVTNFVVANWDQQVSGPHYPSRADLVEDLAAVLRAEAEALIADGVRWVQIDAPCFTSFVNPRMLAVYEAEGLDPAALLRRCIDADRTVVDLLRSHGVRVGMHLCRGNYRGQWFNEGTYDGIAAELFGGLAVDHWLLEYDTERAGTIEPIKHVPAGVDVVLGLITTKSGELEDVGELLRRIDEAARLVPMENLAISPQCGFASEVVGNPLTWDEQRRKLDLTVAVAEGAWG</sequence>
<comment type="caution">
    <text evidence="2">The sequence shown here is derived from an EMBL/GenBank/DDBJ whole genome shotgun (WGS) entry which is preliminary data.</text>
</comment>
<dbReference type="PANTHER" id="PTHR43844:SF2">
    <property type="entry name" value="SYNTHASE, VITAMIN-B12 INDEPENDENT, PUTATIVE (AFU_ORTHOLOGUE AFUA_3G12060)-RELATED"/>
    <property type="match status" value="1"/>
</dbReference>
<dbReference type="Pfam" id="PF01717">
    <property type="entry name" value="Meth_synt_2"/>
    <property type="match status" value="1"/>
</dbReference>
<dbReference type="EC" id="2.1.1.14" evidence="2"/>
<gene>
    <name evidence="2" type="ORF">HDA44_002112</name>
</gene>
<dbReference type="RefSeq" id="WP_184833340.1">
    <property type="nucleotide sequence ID" value="NZ_BAAAVN010000001.1"/>
</dbReference>
<keyword evidence="2" id="KW-0489">Methyltransferase</keyword>
<evidence type="ECO:0000259" key="1">
    <source>
        <dbReference type="Pfam" id="PF01717"/>
    </source>
</evidence>
<dbReference type="PANTHER" id="PTHR43844">
    <property type="entry name" value="METHIONINE SYNTHASE"/>
    <property type="match status" value="1"/>
</dbReference>
<dbReference type="Gene3D" id="3.20.20.210">
    <property type="match status" value="1"/>
</dbReference>
<dbReference type="GO" id="GO:0008270">
    <property type="term" value="F:zinc ion binding"/>
    <property type="evidence" value="ECO:0007669"/>
    <property type="project" value="InterPro"/>
</dbReference>
<dbReference type="SUPFAM" id="SSF51726">
    <property type="entry name" value="UROD/MetE-like"/>
    <property type="match status" value="1"/>
</dbReference>
<dbReference type="AlphaFoldDB" id="A0A841DLK7"/>
<dbReference type="GO" id="GO:0003871">
    <property type="term" value="F:5-methyltetrahydropteroyltriglutamate-homocysteine S-methyltransferase activity"/>
    <property type="evidence" value="ECO:0007669"/>
    <property type="project" value="UniProtKB-EC"/>
</dbReference>
<organism evidence="2 3">
    <name type="scientific">Kribbella solani</name>
    <dbReference type="NCBI Taxonomy" id="236067"/>
    <lineage>
        <taxon>Bacteria</taxon>
        <taxon>Bacillati</taxon>
        <taxon>Actinomycetota</taxon>
        <taxon>Actinomycetes</taxon>
        <taxon>Propionibacteriales</taxon>
        <taxon>Kribbellaceae</taxon>
        <taxon>Kribbella</taxon>
    </lineage>
</organism>
<proteinExistence type="predicted"/>
<protein>
    <submittedName>
        <fullName evidence="2">5-methyltetrahydropteroyltriglutamate--homocysteine methyltransferase</fullName>
        <ecNumber evidence="2">2.1.1.14</ecNumber>
    </submittedName>
</protein>
<dbReference type="GO" id="GO:0009086">
    <property type="term" value="P:methionine biosynthetic process"/>
    <property type="evidence" value="ECO:0007669"/>
    <property type="project" value="InterPro"/>
</dbReference>
<dbReference type="GO" id="GO:0032259">
    <property type="term" value="P:methylation"/>
    <property type="evidence" value="ECO:0007669"/>
    <property type="project" value="UniProtKB-KW"/>
</dbReference>
<accession>A0A841DLK7</accession>
<evidence type="ECO:0000313" key="2">
    <source>
        <dbReference type="EMBL" id="MBB5978771.1"/>
    </source>
</evidence>